<name>A0A1G2FWP4_9BACT</name>
<proteinExistence type="predicted"/>
<comment type="caution">
    <text evidence="1">The sequence shown here is derived from an EMBL/GenBank/DDBJ whole genome shotgun (WGS) entry which is preliminary data.</text>
</comment>
<evidence type="ECO:0000313" key="1">
    <source>
        <dbReference type="EMBL" id="OGZ42028.1"/>
    </source>
</evidence>
<dbReference type="Proteomes" id="UP000177126">
    <property type="component" value="Unassembled WGS sequence"/>
</dbReference>
<reference evidence="1 2" key="1">
    <citation type="journal article" date="2016" name="Nat. Commun.">
        <title>Thousands of microbial genomes shed light on interconnected biogeochemical processes in an aquifer system.</title>
        <authorList>
            <person name="Anantharaman K."/>
            <person name="Brown C.T."/>
            <person name="Hug L.A."/>
            <person name="Sharon I."/>
            <person name="Castelle C.J."/>
            <person name="Probst A.J."/>
            <person name="Thomas B.C."/>
            <person name="Singh A."/>
            <person name="Wilkins M.J."/>
            <person name="Karaoz U."/>
            <person name="Brodie E.L."/>
            <person name="Williams K.H."/>
            <person name="Hubbard S.S."/>
            <person name="Banfield J.F."/>
        </authorList>
    </citation>
    <scope>NUCLEOTIDE SEQUENCE [LARGE SCALE GENOMIC DNA]</scope>
</reference>
<organism evidence="1 2">
    <name type="scientific">Candidatus Portnoybacteria bacterium RIFCSPLOWO2_02_FULL_39_11</name>
    <dbReference type="NCBI Taxonomy" id="1802001"/>
    <lineage>
        <taxon>Bacteria</taxon>
        <taxon>Candidatus Portnoyibacteriota</taxon>
    </lineage>
</organism>
<dbReference type="AlphaFoldDB" id="A0A1G2FWP4"/>
<protein>
    <submittedName>
        <fullName evidence="1">Uncharacterized protein</fullName>
    </submittedName>
</protein>
<gene>
    <name evidence="1" type="ORF">A3B04_03055</name>
</gene>
<dbReference type="EMBL" id="MHNF01000005">
    <property type="protein sequence ID" value="OGZ42028.1"/>
    <property type="molecule type" value="Genomic_DNA"/>
</dbReference>
<evidence type="ECO:0000313" key="2">
    <source>
        <dbReference type="Proteomes" id="UP000177126"/>
    </source>
</evidence>
<accession>A0A1G2FWP4</accession>
<sequence length="137" mass="15967">MLQVVIKYNYLPNMTVNRNKESWLRNIHPQPLCPFAKTKIKFVHYRKVVSLRRDKKKSIHHITRHIRLWLFTKASTQMLRTSDMPIRCAKSLAPLALFAQWAAVPAVGSPNTEYRGNCSACNFPKFDLFFSFSKIKA</sequence>